<evidence type="ECO:0000313" key="3">
    <source>
        <dbReference type="Proteomes" id="UP000525652"/>
    </source>
</evidence>
<organism evidence="2 3">
    <name type="scientific">Puniceicoccus vermicola</name>
    <dbReference type="NCBI Taxonomy" id="388746"/>
    <lineage>
        <taxon>Bacteria</taxon>
        <taxon>Pseudomonadati</taxon>
        <taxon>Verrucomicrobiota</taxon>
        <taxon>Opitutia</taxon>
        <taxon>Puniceicoccales</taxon>
        <taxon>Puniceicoccaceae</taxon>
        <taxon>Puniceicoccus</taxon>
    </lineage>
</organism>
<evidence type="ECO:0000256" key="1">
    <source>
        <dbReference type="SAM" id="Phobius"/>
    </source>
</evidence>
<protein>
    <submittedName>
        <fullName evidence="2">Uncharacterized protein</fullName>
    </submittedName>
</protein>
<gene>
    <name evidence="2" type="ORF">H5P30_20825</name>
</gene>
<feature type="transmembrane region" description="Helical" evidence="1">
    <location>
        <begin position="234"/>
        <end position="253"/>
    </location>
</feature>
<reference evidence="2 3" key="1">
    <citation type="submission" date="2020-07" db="EMBL/GenBank/DDBJ databases">
        <authorList>
            <person name="Feng X."/>
        </authorList>
    </citation>
    <scope>NUCLEOTIDE SEQUENCE [LARGE SCALE GENOMIC DNA]</scope>
    <source>
        <strain evidence="2 3">JCM14086</strain>
    </source>
</reference>
<dbReference type="RefSeq" id="WP_185694848.1">
    <property type="nucleotide sequence ID" value="NZ_JACHVA010000140.1"/>
</dbReference>
<evidence type="ECO:0000313" key="2">
    <source>
        <dbReference type="EMBL" id="MBC2604232.1"/>
    </source>
</evidence>
<dbReference type="Proteomes" id="UP000525652">
    <property type="component" value="Unassembled WGS sequence"/>
</dbReference>
<keyword evidence="3" id="KW-1185">Reference proteome</keyword>
<sequence length="281" mass="31405">MTPRIGNLLLFTTVLLVIPICLAASTRGLARQAASASDLRQIAITFVIRYSSDENAYKPEDLQTMPDLLRELAAADLKDAFLFLSREDLEHIDRTPPRIIAPLPAENQTTIELFPELLEFPIAFSVAIYPDLHREASKTPLFWTRGLHRFHSFNRPYGGHIAFLDGHIQYFEGDADSPNEELEYYFGPESPFTDALRILEHDPEGWASRDLGPLPVRVAAALLSDKRTQKIKFYLWRLVPCAVVGAIAAAFPAPSTTTRAVRFFVFAALAFIPIALLVPSV</sequence>
<keyword evidence="1" id="KW-1133">Transmembrane helix</keyword>
<dbReference type="EMBL" id="JACHVA010000140">
    <property type="protein sequence ID" value="MBC2604232.1"/>
    <property type="molecule type" value="Genomic_DNA"/>
</dbReference>
<dbReference type="AlphaFoldDB" id="A0A7X1B2B7"/>
<keyword evidence="1" id="KW-0812">Transmembrane</keyword>
<accession>A0A7X1B2B7</accession>
<name>A0A7X1B2B7_9BACT</name>
<proteinExistence type="predicted"/>
<feature type="transmembrane region" description="Helical" evidence="1">
    <location>
        <begin position="260"/>
        <end position="278"/>
    </location>
</feature>
<keyword evidence="1" id="KW-0472">Membrane</keyword>
<comment type="caution">
    <text evidence="2">The sequence shown here is derived from an EMBL/GenBank/DDBJ whole genome shotgun (WGS) entry which is preliminary data.</text>
</comment>